<dbReference type="Pfam" id="PF01381">
    <property type="entry name" value="HTH_3"/>
    <property type="match status" value="1"/>
</dbReference>
<dbReference type="PANTHER" id="PTHR46797:SF1">
    <property type="entry name" value="METHYLPHOSPHONATE SYNTHASE"/>
    <property type="match status" value="1"/>
</dbReference>
<keyword evidence="4" id="KW-0238">DNA-binding</keyword>
<feature type="transmembrane region" description="Helical" evidence="6">
    <location>
        <begin position="126"/>
        <end position="145"/>
    </location>
</feature>
<evidence type="ECO:0000256" key="6">
    <source>
        <dbReference type="SAM" id="Phobius"/>
    </source>
</evidence>
<evidence type="ECO:0000313" key="9">
    <source>
        <dbReference type="Proteomes" id="UP001258315"/>
    </source>
</evidence>
<keyword evidence="9" id="KW-1185">Reference proteome</keyword>
<dbReference type="SMART" id="SM00530">
    <property type="entry name" value="HTH_XRE"/>
    <property type="match status" value="1"/>
</dbReference>
<dbReference type="Proteomes" id="UP001258315">
    <property type="component" value="Unassembled WGS sequence"/>
</dbReference>
<feature type="transmembrane region" description="Helical" evidence="6">
    <location>
        <begin position="82"/>
        <end position="105"/>
    </location>
</feature>
<dbReference type="PANTHER" id="PTHR46797">
    <property type="entry name" value="HTH-TYPE TRANSCRIPTIONAL REGULATOR"/>
    <property type="match status" value="1"/>
</dbReference>
<dbReference type="SUPFAM" id="SSF47413">
    <property type="entry name" value="lambda repressor-like DNA-binding domains"/>
    <property type="match status" value="1"/>
</dbReference>
<protein>
    <submittedName>
        <fullName evidence="8">Transcriptional regulator with XRE-family HTH domain</fullName>
    </submittedName>
</protein>
<evidence type="ECO:0000313" key="8">
    <source>
        <dbReference type="EMBL" id="MDT3404566.1"/>
    </source>
</evidence>
<dbReference type="InterPro" id="IPR050807">
    <property type="entry name" value="TransReg_Diox_bact_type"/>
</dbReference>
<dbReference type="Pfam" id="PF09685">
    <property type="entry name" value="MamF_MmsF"/>
    <property type="match status" value="1"/>
</dbReference>
<dbReference type="RefSeq" id="WP_311951989.1">
    <property type="nucleotide sequence ID" value="NZ_JAVLVU010000001.1"/>
</dbReference>
<reference evidence="9" key="1">
    <citation type="submission" date="2023-07" db="EMBL/GenBank/DDBJ databases">
        <title>Functional and genomic diversity of the sorghum phyllosphere microbiome.</title>
        <authorList>
            <person name="Shade A."/>
        </authorList>
    </citation>
    <scope>NUCLEOTIDE SEQUENCE [LARGE SCALE GENOMIC DNA]</scope>
    <source>
        <strain evidence="9">SORGH_AS_0422</strain>
    </source>
</reference>
<feature type="transmembrane region" description="Helical" evidence="6">
    <location>
        <begin position="157"/>
        <end position="179"/>
    </location>
</feature>
<evidence type="ECO:0000256" key="5">
    <source>
        <dbReference type="ARBA" id="ARBA00023136"/>
    </source>
</evidence>
<evidence type="ECO:0000256" key="3">
    <source>
        <dbReference type="ARBA" id="ARBA00022989"/>
    </source>
</evidence>
<dbReference type="CDD" id="cd00093">
    <property type="entry name" value="HTH_XRE"/>
    <property type="match status" value="1"/>
</dbReference>
<dbReference type="InterPro" id="IPR019109">
    <property type="entry name" value="MamF_MmsF"/>
</dbReference>
<dbReference type="PROSITE" id="PS50943">
    <property type="entry name" value="HTH_CROC1"/>
    <property type="match status" value="1"/>
</dbReference>
<keyword evidence="3 6" id="KW-1133">Transmembrane helix</keyword>
<name>A0ABU3GXR8_9SPHI</name>
<keyword evidence="5 6" id="KW-0472">Membrane</keyword>
<evidence type="ECO:0000256" key="1">
    <source>
        <dbReference type="ARBA" id="ARBA00004141"/>
    </source>
</evidence>
<dbReference type="InterPro" id="IPR001387">
    <property type="entry name" value="Cro/C1-type_HTH"/>
</dbReference>
<sequence length="197" mass="22488">MKNQDLSNQIKNLRIAKGYSQDYLATQTQLSLRTIQRIESGETEPRGDTLQRLASSLGVEVSELTATFQPQLPVDSSYLTMIHLSALSFIVFPLLGVLVPYFMWVTKGKQIAEVNSTVKRVLNFQITWCIIFIVYNAIMIGGAIFHFVNPLLFLPDLVVFFFIPAMYAYNILFICVNAVREHYKKSLFYQPALPLLR</sequence>
<dbReference type="EMBL" id="JAVLVU010000001">
    <property type="protein sequence ID" value="MDT3404566.1"/>
    <property type="molecule type" value="Genomic_DNA"/>
</dbReference>
<feature type="domain" description="HTH cro/C1-type" evidence="7">
    <location>
        <begin position="10"/>
        <end position="64"/>
    </location>
</feature>
<dbReference type="InterPro" id="IPR010982">
    <property type="entry name" value="Lambda_DNA-bd_dom_sf"/>
</dbReference>
<comment type="subcellular location">
    <subcellularLocation>
        <location evidence="1">Membrane</location>
        <topology evidence="1">Multi-pass membrane protein</topology>
    </subcellularLocation>
</comment>
<proteinExistence type="predicted"/>
<organism evidence="8 9">
    <name type="scientific">Mucilaginibacter terrae</name>
    <dbReference type="NCBI Taxonomy" id="1955052"/>
    <lineage>
        <taxon>Bacteria</taxon>
        <taxon>Pseudomonadati</taxon>
        <taxon>Bacteroidota</taxon>
        <taxon>Sphingobacteriia</taxon>
        <taxon>Sphingobacteriales</taxon>
        <taxon>Sphingobacteriaceae</taxon>
        <taxon>Mucilaginibacter</taxon>
    </lineage>
</organism>
<comment type="caution">
    <text evidence="8">The sequence shown here is derived from an EMBL/GenBank/DDBJ whole genome shotgun (WGS) entry which is preliminary data.</text>
</comment>
<evidence type="ECO:0000256" key="2">
    <source>
        <dbReference type="ARBA" id="ARBA00022692"/>
    </source>
</evidence>
<keyword evidence="2 6" id="KW-0812">Transmembrane</keyword>
<evidence type="ECO:0000256" key="4">
    <source>
        <dbReference type="ARBA" id="ARBA00023125"/>
    </source>
</evidence>
<dbReference type="Gene3D" id="1.10.260.40">
    <property type="entry name" value="lambda repressor-like DNA-binding domains"/>
    <property type="match status" value="1"/>
</dbReference>
<gene>
    <name evidence="8" type="ORF">QE417_003638</name>
</gene>
<accession>A0ABU3GXR8</accession>
<evidence type="ECO:0000259" key="7">
    <source>
        <dbReference type="PROSITE" id="PS50943"/>
    </source>
</evidence>